<evidence type="ECO:0000313" key="5">
    <source>
        <dbReference type="Proteomes" id="UP000288716"/>
    </source>
</evidence>
<dbReference type="InterPro" id="IPR007918">
    <property type="entry name" value="MDM35_apoptosis"/>
</dbReference>
<dbReference type="PANTHER" id="PTHR46403:SF1">
    <property type="entry name" value="TP53-REGULATED INHIBITOR OF APOPTOSIS 1"/>
    <property type="match status" value="1"/>
</dbReference>
<keyword evidence="5" id="KW-1185">Reference proteome</keyword>
<comment type="catalytic activity">
    <reaction evidence="3">
        <text>a 1,2-diacyl-sn-glycero-3-phosphate(in) = a 1,2-diacyl-sn-glycero-3-phosphate(out)</text>
        <dbReference type="Rhea" id="RHEA:36435"/>
        <dbReference type="ChEBI" id="CHEBI:58608"/>
    </reaction>
</comment>
<dbReference type="GO" id="GO:1990050">
    <property type="term" value="F:phosphatidic acid transfer activity"/>
    <property type="evidence" value="ECO:0007669"/>
    <property type="project" value="TreeGrafter"/>
</dbReference>
<dbReference type="Proteomes" id="UP000288716">
    <property type="component" value="Unassembled WGS sequence"/>
</dbReference>
<dbReference type="VEuPathDB" id="VectorBase:LDEU003332"/>
<dbReference type="PROSITE" id="PS51808">
    <property type="entry name" value="CHCH"/>
    <property type="match status" value="1"/>
</dbReference>
<dbReference type="GO" id="GO:0005758">
    <property type="term" value="C:mitochondrial intermembrane space"/>
    <property type="evidence" value="ECO:0007669"/>
    <property type="project" value="TreeGrafter"/>
</dbReference>
<evidence type="ECO:0000256" key="2">
    <source>
        <dbReference type="ARBA" id="ARBA00023157"/>
    </source>
</evidence>
<sequence>MESIEKECTELKHKYDECFNSWFSEQFLNGKHQDKCRPLFMVYQECVKQAIKRRDIDVSEINKRVLETEKESDFSSQDKR</sequence>
<dbReference type="GO" id="GO:0045332">
    <property type="term" value="P:phospholipid translocation"/>
    <property type="evidence" value="ECO:0007669"/>
    <property type="project" value="TreeGrafter"/>
</dbReference>
<protein>
    <recommendedName>
        <fullName evidence="6">TP53-regulated inhibitor of apoptosis 1-like protein</fullName>
    </recommendedName>
</protein>
<dbReference type="AlphaFoldDB" id="A0A443SMD9"/>
<dbReference type="Pfam" id="PF05254">
    <property type="entry name" value="UPF0203"/>
    <property type="match status" value="1"/>
</dbReference>
<gene>
    <name evidence="4" type="ORF">B4U80_06861</name>
</gene>
<accession>A0A443SMD9</accession>
<dbReference type="EMBL" id="NCKV01001256">
    <property type="protein sequence ID" value="RWS28706.1"/>
    <property type="molecule type" value="Genomic_DNA"/>
</dbReference>
<dbReference type="GO" id="GO:0005829">
    <property type="term" value="C:cytosol"/>
    <property type="evidence" value="ECO:0007669"/>
    <property type="project" value="TreeGrafter"/>
</dbReference>
<dbReference type="PANTHER" id="PTHR46403">
    <property type="entry name" value="TP53-REGULATED INHIBITOR OF APOPTOSIS 1"/>
    <property type="match status" value="1"/>
</dbReference>
<evidence type="ECO:0000313" key="4">
    <source>
        <dbReference type="EMBL" id="RWS28706.1"/>
    </source>
</evidence>
<reference evidence="4 5" key="1">
    <citation type="journal article" date="2018" name="Gigascience">
        <title>Genomes of trombidid mites reveal novel predicted allergens and laterally-transferred genes associated with secondary metabolism.</title>
        <authorList>
            <person name="Dong X."/>
            <person name="Chaisiri K."/>
            <person name="Xia D."/>
            <person name="Armstrong S.D."/>
            <person name="Fang Y."/>
            <person name="Donnelly M.J."/>
            <person name="Kadowaki T."/>
            <person name="McGarry J.W."/>
            <person name="Darby A.C."/>
            <person name="Makepeace B.L."/>
        </authorList>
    </citation>
    <scope>NUCLEOTIDE SEQUENCE [LARGE SCALE GENOMIC DNA]</scope>
    <source>
        <strain evidence="4">UoL-UT</strain>
    </source>
</reference>
<comment type="caution">
    <text evidence="4">The sequence shown here is derived from an EMBL/GenBank/DDBJ whole genome shotgun (WGS) entry which is preliminary data.</text>
</comment>
<evidence type="ECO:0000256" key="3">
    <source>
        <dbReference type="ARBA" id="ARBA00023706"/>
    </source>
</evidence>
<dbReference type="OrthoDB" id="19091at2759"/>
<name>A0A443SMD9_9ACAR</name>
<evidence type="ECO:0000256" key="1">
    <source>
        <dbReference type="ARBA" id="ARBA00006196"/>
    </source>
</evidence>
<comment type="similarity">
    <text evidence="1">Belongs to the TRIAP1/MDM35 family.</text>
</comment>
<dbReference type="STRING" id="299467.A0A443SMD9"/>
<evidence type="ECO:0008006" key="6">
    <source>
        <dbReference type="Google" id="ProtNLM"/>
    </source>
</evidence>
<organism evidence="4 5">
    <name type="scientific">Leptotrombidium deliense</name>
    <dbReference type="NCBI Taxonomy" id="299467"/>
    <lineage>
        <taxon>Eukaryota</taxon>
        <taxon>Metazoa</taxon>
        <taxon>Ecdysozoa</taxon>
        <taxon>Arthropoda</taxon>
        <taxon>Chelicerata</taxon>
        <taxon>Arachnida</taxon>
        <taxon>Acari</taxon>
        <taxon>Acariformes</taxon>
        <taxon>Trombidiformes</taxon>
        <taxon>Prostigmata</taxon>
        <taxon>Anystina</taxon>
        <taxon>Parasitengona</taxon>
        <taxon>Trombiculoidea</taxon>
        <taxon>Trombiculidae</taxon>
        <taxon>Leptotrombidium</taxon>
    </lineage>
</organism>
<dbReference type="GO" id="GO:0005634">
    <property type="term" value="C:nucleus"/>
    <property type="evidence" value="ECO:0007669"/>
    <property type="project" value="TreeGrafter"/>
</dbReference>
<proteinExistence type="inferred from homology"/>
<keyword evidence="2" id="KW-1015">Disulfide bond</keyword>